<dbReference type="STRING" id="4097.A0A1S3Z1N1"/>
<proteinExistence type="predicted"/>
<dbReference type="AlphaFoldDB" id="A0A1S3Z1N1"/>
<keyword evidence="1" id="KW-0175">Coiled coil</keyword>
<dbReference type="PaxDb" id="4097-A0A1S3Z1N1"/>
<dbReference type="Gene3D" id="3.60.10.10">
    <property type="entry name" value="Endonuclease/exonuclease/phosphatase"/>
    <property type="match status" value="1"/>
</dbReference>
<accession>A0A1S3Z1N1</accession>
<dbReference type="InterPro" id="IPR036691">
    <property type="entry name" value="Endo/exonu/phosph_ase_sf"/>
</dbReference>
<evidence type="ECO:0000256" key="1">
    <source>
        <dbReference type="SAM" id="Coils"/>
    </source>
</evidence>
<dbReference type="RefSeq" id="XP_016458371.1">
    <property type="nucleotide sequence ID" value="XM_016602885.1"/>
</dbReference>
<reference evidence="2" key="1">
    <citation type="submission" date="2025-08" db="UniProtKB">
        <authorList>
            <consortium name="RefSeq"/>
        </authorList>
    </citation>
    <scope>IDENTIFICATION</scope>
</reference>
<protein>
    <submittedName>
        <fullName evidence="2">Uncharacterized protein</fullName>
    </submittedName>
</protein>
<name>A0A1S3Z1N1_TOBAC</name>
<dbReference type="PANTHER" id="PTHR33710:SF76">
    <property type="entry name" value="ENDONUCLEASE_EXONUCLEASE_PHOSPHATASE DOMAIN-CONTAINING PROTEIN"/>
    <property type="match status" value="1"/>
</dbReference>
<dbReference type="OrthoDB" id="1305376at2759"/>
<gene>
    <name evidence="2" type="primary">LOC107782053</name>
</gene>
<dbReference type="SUPFAM" id="SSF56219">
    <property type="entry name" value="DNase I-like"/>
    <property type="match status" value="1"/>
</dbReference>
<evidence type="ECO:0000313" key="2">
    <source>
        <dbReference type="RefSeq" id="XP_016458371.1"/>
    </source>
</evidence>
<dbReference type="KEGG" id="nta:107782053"/>
<organism evidence="2">
    <name type="scientific">Nicotiana tabacum</name>
    <name type="common">Common tobacco</name>
    <dbReference type="NCBI Taxonomy" id="4097"/>
    <lineage>
        <taxon>Eukaryota</taxon>
        <taxon>Viridiplantae</taxon>
        <taxon>Streptophyta</taxon>
        <taxon>Embryophyta</taxon>
        <taxon>Tracheophyta</taxon>
        <taxon>Spermatophyta</taxon>
        <taxon>Magnoliopsida</taxon>
        <taxon>eudicotyledons</taxon>
        <taxon>Gunneridae</taxon>
        <taxon>Pentapetalae</taxon>
        <taxon>asterids</taxon>
        <taxon>lamiids</taxon>
        <taxon>Solanales</taxon>
        <taxon>Solanaceae</taxon>
        <taxon>Nicotianoideae</taxon>
        <taxon>Nicotianeae</taxon>
        <taxon>Nicotiana</taxon>
    </lineage>
</organism>
<sequence length="445" mass="52163">MIFGSWNIRGLNKPYKQKEFKSFLLMNKVALLGCFDTKVKARRAGKIQRKLGAEWQVYCDYVGCPNGRIWVYWKPQLVEVDIQFLKPQIVRCKVKYKDSQFACYATFVYGYNTIDGRKNIWRQVRSINSMMVDPWIILGDFNTILSVNDRNNGTPIQQIKTQDFQDCVDEAALGQIRRKGCQYSWCNKRDPGDRIYSLIDWPFDNAQWISMYSSIEAHYLNHDCSDHSPILLTTNTVRQKFPKPFRLLNVLLQQYSFKEVVKSIWESNVRGYAMYGVCKKLKKIELAVKQMNQKMNKLDQKIEDLQAKLKDTQEDLEADLYNAQLIIEEKKLVLKLEQWATIQERVLRQKPRVVWITHGDSNSKFFYAQLNARHSRNNITTICNEHGVKLTDPKQRDQQMLLIQPVTKLDILQALRELPNDKAPGVDGFNVEFFKEYWNVIGEEG</sequence>
<dbReference type="PANTHER" id="PTHR33710">
    <property type="entry name" value="BNAC02G09200D PROTEIN"/>
    <property type="match status" value="1"/>
</dbReference>
<feature type="coiled-coil region" evidence="1">
    <location>
        <begin position="281"/>
        <end position="322"/>
    </location>
</feature>